<proteinExistence type="inferred from homology"/>
<keyword evidence="1 4" id="KW-0328">Glycosyltransferase</keyword>
<evidence type="ECO:0000256" key="4">
    <source>
        <dbReference type="HAMAP-Rule" id="MF_00168"/>
    </source>
</evidence>
<gene>
    <name evidence="4" type="primary">tgt</name>
    <name evidence="6" type="ORF">A3I24_00300</name>
</gene>
<sequence>MRFRILKKSKNSRARRGIIETKHGVIETPAFIPVGTQATVKGMTVDQLKSIGYQSLLCNTYHLYLRPGDKVIKKMGGLHKFMNWDRPIFTDSGGFQVFSLGYGLEHGVGKVASMFPGEKGGVLHGETEHVIKKEKLTRITENGVEFRSHLDGSLRFLTPEKSIEIQRNLGADLIFAFDECTSPLHDYVYTKKSLARTHRWAKRSLAAFQGGDPVTTGRGSPNEMGRQALYGIIQGGAFRDLREEAAKFISKMDFDGIGIGGALGNTKKEMYKILGWFTPLLPENKPKHLLGIGAPDDIIQGVKLGMDTFDCVMPTRIARNGSALLARGGSYELLNLKLGRYLKDKNPIDKKCGCSTCKSYSRAYLSHLFKAHEILGPILATIHNLWFMEQWMKKIRQSI</sequence>
<keyword evidence="3 4" id="KW-0819">tRNA processing</keyword>
<dbReference type="GO" id="GO:0005829">
    <property type="term" value="C:cytosol"/>
    <property type="evidence" value="ECO:0007669"/>
    <property type="project" value="TreeGrafter"/>
</dbReference>
<comment type="function">
    <text evidence="4">Catalyzes the base-exchange of a guanine (G) residue with the queuine precursor 7-aminomethyl-7-deazaguanine (PreQ1) at position 34 (anticodon wobble position) in tRNAs with GU(N) anticodons (tRNA-Asp, -Asn, -His and -Tyr). Catalysis occurs through a double-displacement mechanism. The nucleophile active site attacks the C1' of nucleotide 34 to detach the guanine base from the RNA, forming a covalent enzyme-RNA intermediate. The proton acceptor active site deprotonates the incoming PreQ1, allowing a nucleophilic attack on the C1' of the ribose to form the product. After dissociation, two additional enzymatic reactions on the tRNA convert PreQ1 to queuine (Q), resulting in the hypermodified nucleoside queuosine (7-(((4,5-cis-dihydroxy-2-cyclopenten-1-yl)amino)methyl)-7-deazaguanosine).</text>
</comment>
<accession>A0A1G1ZSJ0</accession>
<dbReference type="InterPro" id="IPR004803">
    <property type="entry name" value="TGT"/>
</dbReference>
<comment type="similarity">
    <text evidence="4">Belongs to the queuine tRNA-ribosyltransferase family.</text>
</comment>
<keyword evidence="4" id="KW-0671">Queuosine biosynthesis</keyword>
<feature type="binding site" evidence="4">
    <location>
        <position position="354"/>
    </location>
    <ligand>
        <name>Zn(2+)</name>
        <dbReference type="ChEBI" id="CHEBI:29105"/>
    </ligand>
</feature>
<evidence type="ECO:0000313" key="6">
    <source>
        <dbReference type="EMBL" id="OGY67522.1"/>
    </source>
</evidence>
<feature type="binding site" evidence="4">
    <location>
        <position position="261"/>
    </location>
    <ligand>
        <name>substrate</name>
    </ligand>
</feature>
<dbReference type="PANTHER" id="PTHR46499:SF1">
    <property type="entry name" value="QUEUINE TRNA-RIBOSYLTRANSFERASE"/>
    <property type="match status" value="1"/>
</dbReference>
<feature type="region of interest" description="RNA binding; important for wobble base 34 recognition" evidence="4">
    <location>
        <begin position="315"/>
        <end position="319"/>
    </location>
</feature>
<dbReference type="Pfam" id="PF01702">
    <property type="entry name" value="TGT"/>
    <property type="match status" value="1"/>
</dbReference>
<protein>
    <recommendedName>
        <fullName evidence="4">Queuine tRNA-ribosyltransferase</fullName>
        <ecNumber evidence="4">2.4.2.29</ecNumber>
    </recommendedName>
    <alternativeName>
        <fullName evidence="4">Guanine insertion enzyme</fullName>
    </alternativeName>
    <alternativeName>
        <fullName evidence="4">tRNA-guanine transglycosylase</fullName>
    </alternativeName>
</protein>
<feature type="binding site" evidence="4">
    <location>
        <position position="352"/>
    </location>
    <ligand>
        <name>Zn(2+)</name>
        <dbReference type="ChEBI" id="CHEBI:29105"/>
    </ligand>
</feature>
<reference evidence="6 7" key="1">
    <citation type="journal article" date="2016" name="Nat. Commun.">
        <title>Thousands of microbial genomes shed light on interconnected biogeochemical processes in an aquifer system.</title>
        <authorList>
            <person name="Anantharaman K."/>
            <person name="Brown C.T."/>
            <person name="Hug L.A."/>
            <person name="Sharon I."/>
            <person name="Castelle C.J."/>
            <person name="Probst A.J."/>
            <person name="Thomas B.C."/>
            <person name="Singh A."/>
            <person name="Wilkins M.J."/>
            <person name="Karaoz U."/>
            <person name="Brodie E.L."/>
            <person name="Williams K.H."/>
            <person name="Hubbard S.S."/>
            <person name="Banfield J.F."/>
        </authorList>
    </citation>
    <scope>NUCLEOTIDE SEQUENCE [LARGE SCALE GENOMIC DNA]</scope>
</reference>
<feature type="binding site" evidence="4">
    <location>
        <begin position="91"/>
        <end position="95"/>
    </location>
    <ligand>
        <name>substrate</name>
    </ligand>
</feature>
<evidence type="ECO:0000256" key="2">
    <source>
        <dbReference type="ARBA" id="ARBA00022679"/>
    </source>
</evidence>
<dbReference type="NCBIfam" id="TIGR00430">
    <property type="entry name" value="Q_tRNA_tgt"/>
    <property type="match status" value="1"/>
</dbReference>
<dbReference type="EMBL" id="MHJL01000021">
    <property type="protein sequence ID" value="OGY67522.1"/>
    <property type="molecule type" value="Genomic_DNA"/>
</dbReference>
<dbReference type="Proteomes" id="UP000177690">
    <property type="component" value="Unassembled WGS sequence"/>
</dbReference>
<dbReference type="STRING" id="1798409.A3I24_00300"/>
<feature type="binding site" evidence="4">
    <location>
        <position position="234"/>
    </location>
    <ligand>
        <name>substrate</name>
    </ligand>
</feature>
<feature type="binding site" evidence="4">
    <location>
        <position position="383"/>
    </location>
    <ligand>
        <name>Zn(2+)</name>
        <dbReference type="ChEBI" id="CHEBI:29105"/>
    </ligand>
</feature>
<evidence type="ECO:0000256" key="1">
    <source>
        <dbReference type="ARBA" id="ARBA00022676"/>
    </source>
</evidence>
<organism evidence="6 7">
    <name type="scientific">Candidatus Harrisonbacteria bacterium RIFCSPLOWO2_02_FULL_41_13b</name>
    <dbReference type="NCBI Taxonomy" id="1798409"/>
    <lineage>
        <taxon>Bacteria</taxon>
        <taxon>Candidatus Harrisoniibacteriota</taxon>
    </lineage>
</organism>
<dbReference type="Gene3D" id="3.20.20.105">
    <property type="entry name" value="Queuine tRNA-ribosyltransferase-like"/>
    <property type="match status" value="1"/>
</dbReference>
<keyword evidence="4" id="KW-0479">Metal-binding</keyword>
<evidence type="ECO:0000313" key="7">
    <source>
        <dbReference type="Proteomes" id="UP000177690"/>
    </source>
</evidence>
<dbReference type="InterPro" id="IPR002616">
    <property type="entry name" value="tRNA_ribo_trans-like"/>
</dbReference>
<feature type="active site" description="Nucleophile" evidence="4">
    <location>
        <position position="310"/>
    </location>
</feature>
<dbReference type="AlphaFoldDB" id="A0A1G1ZSJ0"/>
<dbReference type="GO" id="GO:0008479">
    <property type="term" value="F:tRNA-guanosine(34) queuine transglycosylase activity"/>
    <property type="evidence" value="ECO:0007669"/>
    <property type="project" value="UniProtKB-UniRule"/>
</dbReference>
<dbReference type="UniPathway" id="UPA00392"/>
<dbReference type="EC" id="2.4.2.29" evidence="4"/>
<dbReference type="InterPro" id="IPR050076">
    <property type="entry name" value="ArchSynthase1/Queuine_TRR"/>
</dbReference>
<feature type="binding site" evidence="4">
    <location>
        <position position="357"/>
    </location>
    <ligand>
        <name>Zn(2+)</name>
        <dbReference type="ChEBI" id="CHEBI:29105"/>
    </ligand>
</feature>
<evidence type="ECO:0000256" key="3">
    <source>
        <dbReference type="ARBA" id="ARBA00022694"/>
    </source>
</evidence>
<comment type="subunit">
    <text evidence="4">Homodimer. Within each dimer, one monomer is responsible for RNA recognition and catalysis, while the other monomer binds to the replacement base PreQ1.</text>
</comment>
<name>A0A1G1ZSJ0_9BACT</name>
<feature type="active site" description="Proton acceptor" evidence="4">
    <location>
        <position position="91"/>
    </location>
</feature>
<keyword evidence="2 4" id="KW-0808">Transferase</keyword>
<feature type="region of interest" description="RNA binding" evidence="4">
    <location>
        <begin position="291"/>
        <end position="297"/>
    </location>
</feature>
<dbReference type="InterPro" id="IPR036511">
    <property type="entry name" value="TGT-like_sf"/>
</dbReference>
<feature type="binding site" evidence="4">
    <location>
        <position position="178"/>
    </location>
    <ligand>
        <name>substrate</name>
    </ligand>
</feature>
<dbReference type="HAMAP" id="MF_00168">
    <property type="entry name" value="Q_tRNA_Tgt"/>
    <property type="match status" value="1"/>
</dbReference>
<feature type="domain" description="tRNA-guanine(15) transglycosylase-like" evidence="5">
    <location>
        <begin position="13"/>
        <end position="399"/>
    </location>
</feature>
<comment type="catalytic activity">
    <reaction evidence="4">
        <text>7-aminomethyl-7-carbaguanine + guanosine(34) in tRNA = 7-aminomethyl-7-carbaguanosine(34) in tRNA + guanine</text>
        <dbReference type="Rhea" id="RHEA:24104"/>
        <dbReference type="Rhea" id="RHEA-COMP:10341"/>
        <dbReference type="Rhea" id="RHEA-COMP:10342"/>
        <dbReference type="ChEBI" id="CHEBI:16235"/>
        <dbReference type="ChEBI" id="CHEBI:58703"/>
        <dbReference type="ChEBI" id="CHEBI:74269"/>
        <dbReference type="ChEBI" id="CHEBI:82833"/>
        <dbReference type="EC" id="2.4.2.29"/>
    </reaction>
</comment>
<comment type="pathway">
    <text evidence="4">tRNA modification; tRNA-queuosine biosynthesis.</text>
</comment>
<comment type="cofactor">
    <cofactor evidence="4">
        <name>Zn(2+)</name>
        <dbReference type="ChEBI" id="CHEBI:29105"/>
    </cofactor>
    <text evidence="4">Binds 1 zinc ion per subunit.</text>
</comment>
<dbReference type="SUPFAM" id="SSF51713">
    <property type="entry name" value="tRNA-guanine transglycosylase"/>
    <property type="match status" value="1"/>
</dbReference>
<dbReference type="GO" id="GO:0008616">
    <property type="term" value="P:tRNA queuosine(34) biosynthetic process"/>
    <property type="evidence" value="ECO:0007669"/>
    <property type="project" value="UniProtKB-UniRule"/>
</dbReference>
<evidence type="ECO:0000259" key="5">
    <source>
        <dbReference type="Pfam" id="PF01702"/>
    </source>
</evidence>
<dbReference type="GO" id="GO:0046872">
    <property type="term" value="F:metal ion binding"/>
    <property type="evidence" value="ECO:0007669"/>
    <property type="project" value="UniProtKB-KW"/>
</dbReference>
<keyword evidence="4" id="KW-0862">Zinc</keyword>
<dbReference type="PANTHER" id="PTHR46499">
    <property type="entry name" value="QUEUINE TRNA-RIBOSYLTRANSFERASE"/>
    <property type="match status" value="1"/>
</dbReference>
<dbReference type="NCBIfam" id="TIGR00449">
    <property type="entry name" value="tgt_general"/>
    <property type="match status" value="1"/>
</dbReference>
<comment type="caution">
    <text evidence="6">The sequence shown here is derived from an EMBL/GenBank/DDBJ whole genome shotgun (WGS) entry which is preliminary data.</text>
</comment>